<reference evidence="4 5" key="1">
    <citation type="journal article" date="2009" name="Appl. Environ. Microbiol.">
        <title>Genomic analysis of 'Elusimicrobium minutum,' the first cultivated representative of the phylum 'Elusimicrobia' (formerly termite group 1).</title>
        <authorList>
            <person name="Herlemann D.P.R."/>
            <person name="Geissinger O."/>
            <person name="Ikeda-Ohtsubo W."/>
            <person name="Kunin V."/>
            <person name="Sun H."/>
            <person name="Lapidus A."/>
            <person name="Hugenholtz P."/>
            <person name="Brune A."/>
        </authorList>
    </citation>
    <scope>NUCLEOTIDE SEQUENCE [LARGE SCALE GENOMIC DNA]</scope>
    <source>
        <strain evidence="4 5">Pei191</strain>
    </source>
</reference>
<dbReference type="InterPro" id="IPR002201">
    <property type="entry name" value="Glyco_trans_9"/>
</dbReference>
<dbReference type="Proteomes" id="UP000001029">
    <property type="component" value="Chromosome"/>
</dbReference>
<dbReference type="CAZy" id="GT9">
    <property type="family name" value="Glycosyltransferase Family 9"/>
</dbReference>
<gene>
    <name evidence="4" type="ordered locus">Emin_0626</name>
</gene>
<dbReference type="GO" id="GO:0005829">
    <property type="term" value="C:cytosol"/>
    <property type="evidence" value="ECO:0007669"/>
    <property type="project" value="TreeGrafter"/>
</dbReference>
<dbReference type="InterPro" id="IPR051199">
    <property type="entry name" value="LPS_LOS_Heptosyltrfase"/>
</dbReference>
<dbReference type="RefSeq" id="WP_012414796.1">
    <property type="nucleotide sequence ID" value="NC_010644.1"/>
</dbReference>
<dbReference type="GO" id="GO:0009244">
    <property type="term" value="P:lipopolysaccharide core region biosynthetic process"/>
    <property type="evidence" value="ECO:0007669"/>
    <property type="project" value="TreeGrafter"/>
</dbReference>
<feature type="transmembrane region" description="Helical" evidence="3">
    <location>
        <begin position="74"/>
        <end position="93"/>
    </location>
</feature>
<name>B2KC54_ELUMP</name>
<accession>B2KC54</accession>
<evidence type="ECO:0000313" key="5">
    <source>
        <dbReference type="Proteomes" id="UP000001029"/>
    </source>
</evidence>
<proteinExistence type="predicted"/>
<dbReference type="GO" id="GO:0008713">
    <property type="term" value="F:ADP-heptose-lipopolysaccharide heptosyltransferase activity"/>
    <property type="evidence" value="ECO:0007669"/>
    <property type="project" value="TreeGrafter"/>
</dbReference>
<dbReference type="STRING" id="445932.Emin_0626"/>
<dbReference type="HOGENOM" id="CLU_038371_1_0_0"/>
<keyword evidence="1" id="KW-0328">Glycosyltransferase</keyword>
<keyword evidence="3" id="KW-0812">Transmembrane</keyword>
<dbReference type="PANTHER" id="PTHR30160">
    <property type="entry name" value="TETRAACYLDISACCHARIDE 4'-KINASE-RELATED"/>
    <property type="match status" value="1"/>
</dbReference>
<dbReference type="EMBL" id="CP001055">
    <property type="protein sequence ID" value="ACC98181.1"/>
    <property type="molecule type" value="Genomic_DNA"/>
</dbReference>
<dbReference type="CDD" id="cd03789">
    <property type="entry name" value="GT9_LPS_heptosyltransferase"/>
    <property type="match status" value="1"/>
</dbReference>
<dbReference type="KEGG" id="emi:Emin_0626"/>
<dbReference type="OrthoDB" id="9797795at2"/>
<evidence type="ECO:0000256" key="2">
    <source>
        <dbReference type="ARBA" id="ARBA00022679"/>
    </source>
</evidence>
<sequence length="340" mass="38457">MQKKFLLIRTDRIGDLISITPSISVLRKNFPHAYIAVLVSAYAADVIKNNPEIDEIITVKSFFKTLAEIRAKKFDVAIIFFLNTFVAWLTFLARISVRIGPVSKIWAVLLTKRIRQHRSKDLKHEAEYNLDLLKPLFVYYHPAKPKIYVPRKDDIKAKDYLQEKFGIGRRDITVMVHPGSKGSAARWPLPNYAMLVREIMAKHPEVKVMLTGAAAEQELLTETAGLCKPFKPLVLTDDITLSQFIAVINQCKIFISNSTGPLHIATALGKKTLSFYPNTKGCLPERWAPYGKGHAVLTPHDERLCPVNEKGCTPECMALITPQRAFENFERLLHSIHTAP</sequence>
<evidence type="ECO:0000256" key="1">
    <source>
        <dbReference type="ARBA" id="ARBA00022676"/>
    </source>
</evidence>
<organism evidence="4 5">
    <name type="scientific">Elusimicrobium minutum (strain Pei191)</name>
    <dbReference type="NCBI Taxonomy" id="445932"/>
    <lineage>
        <taxon>Bacteria</taxon>
        <taxon>Pseudomonadati</taxon>
        <taxon>Elusimicrobiota</taxon>
        <taxon>Elusimicrobia</taxon>
        <taxon>Elusimicrobiales</taxon>
        <taxon>Elusimicrobiaceae</taxon>
        <taxon>Elusimicrobium</taxon>
    </lineage>
</organism>
<dbReference type="SUPFAM" id="SSF53756">
    <property type="entry name" value="UDP-Glycosyltransferase/glycogen phosphorylase"/>
    <property type="match status" value="1"/>
</dbReference>
<keyword evidence="3" id="KW-1133">Transmembrane helix</keyword>
<dbReference type="AlphaFoldDB" id="B2KC54"/>
<dbReference type="PANTHER" id="PTHR30160:SF15">
    <property type="entry name" value="GLYCOSYLTRANSFERASE HI_0523-RELATED"/>
    <property type="match status" value="1"/>
</dbReference>
<dbReference type="Gene3D" id="3.40.50.2000">
    <property type="entry name" value="Glycogen Phosphorylase B"/>
    <property type="match status" value="2"/>
</dbReference>
<evidence type="ECO:0000256" key="3">
    <source>
        <dbReference type="SAM" id="Phobius"/>
    </source>
</evidence>
<evidence type="ECO:0000313" key="4">
    <source>
        <dbReference type="EMBL" id="ACC98181.1"/>
    </source>
</evidence>
<keyword evidence="3" id="KW-0472">Membrane</keyword>
<protein>
    <submittedName>
        <fullName evidence="4">Glycosyl transferase family</fullName>
    </submittedName>
</protein>
<keyword evidence="5" id="KW-1185">Reference proteome</keyword>
<keyword evidence="2 4" id="KW-0808">Transferase</keyword>
<dbReference type="Pfam" id="PF01075">
    <property type="entry name" value="Glyco_transf_9"/>
    <property type="match status" value="1"/>
</dbReference>